<proteinExistence type="predicted"/>
<reference evidence="1 2" key="2">
    <citation type="journal article" date="2020" name="Microbiol. Resour. Announc.">
        <title>Antarctic desert soil bacteria exhibit high novel natural product potential, evaluated through long-read genome sequencing and comparative genomics.</title>
        <authorList>
            <person name="Benaud N."/>
            <person name="Edwards R.J."/>
            <person name="Amos T.G."/>
            <person name="D'Agostino P.M."/>
            <person name="Gutierrez-Chavez C."/>
            <person name="Montgomery K."/>
            <person name="Nicetic I."/>
            <person name="Ferrari B.C."/>
        </authorList>
    </citation>
    <scope>NUCLEOTIDE SEQUENCE [LARGE SCALE GENOMIC DNA]</scope>
    <source>
        <strain evidence="1 2">SPB151</strain>
    </source>
</reference>
<dbReference type="Proteomes" id="UP000515563">
    <property type="component" value="Chromosome"/>
</dbReference>
<keyword evidence="2" id="KW-1185">Reference proteome</keyword>
<dbReference type="EMBL" id="CP043661">
    <property type="protein sequence ID" value="QNE18193.1"/>
    <property type="molecule type" value="Genomic_DNA"/>
</dbReference>
<reference evidence="2" key="1">
    <citation type="submission" date="2019-09" db="EMBL/GenBank/DDBJ databases">
        <title>Antimicrobial potential of Antarctic Bacteria.</title>
        <authorList>
            <person name="Benaud N."/>
            <person name="Edwards R.J."/>
            <person name="Ferrari B.C."/>
        </authorList>
    </citation>
    <scope>NUCLEOTIDE SEQUENCE [LARGE SCALE GENOMIC DNA]</scope>
    <source>
        <strain evidence="2">SPB151</strain>
    </source>
</reference>
<dbReference type="RefSeq" id="WP_185447153.1">
    <property type="nucleotide sequence ID" value="NZ_CP043661.1"/>
</dbReference>
<name>A0A7G6WW28_9ACTN</name>
<evidence type="ECO:0000313" key="1">
    <source>
        <dbReference type="EMBL" id="QNE18193.1"/>
    </source>
</evidence>
<gene>
    <name evidence="1" type="ORF">F1D05_10170</name>
</gene>
<protein>
    <submittedName>
        <fullName evidence="1">Uncharacterized protein</fullName>
    </submittedName>
</protein>
<evidence type="ECO:0000313" key="2">
    <source>
        <dbReference type="Proteomes" id="UP000515563"/>
    </source>
</evidence>
<accession>A0A7G6WW28</accession>
<dbReference type="AlphaFoldDB" id="A0A7G6WW28"/>
<organism evidence="1 2">
    <name type="scientific">Kribbella qitaiheensis</name>
    <dbReference type="NCBI Taxonomy" id="1544730"/>
    <lineage>
        <taxon>Bacteria</taxon>
        <taxon>Bacillati</taxon>
        <taxon>Actinomycetota</taxon>
        <taxon>Actinomycetes</taxon>
        <taxon>Propionibacteriales</taxon>
        <taxon>Kribbellaceae</taxon>
        <taxon>Kribbella</taxon>
    </lineage>
</organism>
<sequence length="155" mass="16145">MTDNRFVPPGLAGTPFSAAVEMPGIVFELMTALDQAGEDPAIAAAGDQLQQVWSQASPQARSGLLLNVAWDARTGPIPSSGTGTVGMYVHELLQTAADHTGNFDAFHGPGFPTLPCPGTAGVIATGLGFDRDNLRLSLDVVLSLLTVLRRSETVS</sequence>
<dbReference type="KEGG" id="kqi:F1D05_10170"/>